<dbReference type="GO" id="GO:0051015">
    <property type="term" value="F:actin filament binding"/>
    <property type="evidence" value="ECO:0007669"/>
    <property type="project" value="InterPro"/>
</dbReference>
<dbReference type="InterPro" id="IPR007122">
    <property type="entry name" value="Villin/Gelsolin"/>
</dbReference>
<sequence>MTEGHETVDFKLHFQHWPTLVEMKLYDAGREKVAAIFKHQGYDVTEIPEDKPQQLISYNGTLNVWLVDCGCTSLLSTEEQEKLYSGDCYIVQYSYVEDGKDYHLFFAWYGKDSVKEDSVATASLMSSLANSVKGHPVVAQVFDGREPELFFSIFKSLIIFKGGRSAGHKNHVVQKSDRNGCHQKDEVALFRVQVLRHDCVQAIEVDLVASSLNSSHCYILQDGGSFFTWLGSLSSPSDHNMFDRMMNKLCPFKQSLLVREGSEPDDFWKALGGRSEYSKEKRVKSWPTDPHLYACRFEQGLLKVKEVFSFCQDDLATEETLILDCKNEIYVWVGLHSDVTSKEQALNIGKMFLQDGILHDRRSIETTVYIITEGDEPAFFTDFFKWDSSKQSSMVGNSFERKLALLKGFVVGAIHTGAPAAATNSGEEGIRLRLCIRKVCQGALTSCSTGSLTTNPVAQEPLLVLDVDAYRGGTAALPRLPARVGGRARALQRHSSATVMVRATGGCSVGTAQVDGS</sequence>
<comment type="caution">
    <text evidence="3">The sequence shown here is derived from an EMBL/GenBank/DDBJ whole genome shotgun (WGS) entry which is preliminary data.</text>
</comment>
<dbReference type="Pfam" id="PF00626">
    <property type="entry name" value="Gelsolin"/>
    <property type="match status" value="2"/>
</dbReference>
<gene>
    <name evidence="3" type="ORF">PVAP13_3KG152127</name>
</gene>
<dbReference type="Gene3D" id="3.40.20.10">
    <property type="entry name" value="Severin"/>
    <property type="match status" value="3"/>
</dbReference>
<dbReference type="CDD" id="cd11293">
    <property type="entry name" value="gelsolin_S4_like"/>
    <property type="match status" value="1"/>
</dbReference>
<keyword evidence="1" id="KW-0677">Repeat</keyword>
<evidence type="ECO:0000259" key="2">
    <source>
        <dbReference type="Pfam" id="PF00626"/>
    </source>
</evidence>
<dbReference type="InterPro" id="IPR007123">
    <property type="entry name" value="Gelsolin-like_dom"/>
</dbReference>
<dbReference type="SMART" id="SM00262">
    <property type="entry name" value="GEL"/>
    <property type="match status" value="3"/>
</dbReference>
<dbReference type="PRINTS" id="PR00597">
    <property type="entry name" value="GELSOLIN"/>
</dbReference>
<dbReference type="PANTHER" id="PTHR11977">
    <property type="entry name" value="VILLIN"/>
    <property type="match status" value="1"/>
</dbReference>
<feature type="domain" description="Gelsolin-like" evidence="2">
    <location>
        <begin position="80"/>
        <end position="150"/>
    </location>
</feature>
<dbReference type="AlphaFoldDB" id="A0A8T0UUU7"/>
<organism evidence="3 4">
    <name type="scientific">Panicum virgatum</name>
    <name type="common">Blackwell switchgrass</name>
    <dbReference type="NCBI Taxonomy" id="38727"/>
    <lineage>
        <taxon>Eukaryota</taxon>
        <taxon>Viridiplantae</taxon>
        <taxon>Streptophyta</taxon>
        <taxon>Embryophyta</taxon>
        <taxon>Tracheophyta</taxon>
        <taxon>Spermatophyta</taxon>
        <taxon>Magnoliopsida</taxon>
        <taxon>Liliopsida</taxon>
        <taxon>Poales</taxon>
        <taxon>Poaceae</taxon>
        <taxon>PACMAD clade</taxon>
        <taxon>Panicoideae</taxon>
        <taxon>Panicodae</taxon>
        <taxon>Paniceae</taxon>
        <taxon>Panicinae</taxon>
        <taxon>Panicum</taxon>
        <taxon>Panicum sect. Hiantes</taxon>
    </lineage>
</organism>
<dbReference type="CDD" id="cd11288">
    <property type="entry name" value="gelsolin_S5_like"/>
    <property type="match status" value="1"/>
</dbReference>
<protein>
    <recommendedName>
        <fullName evidence="2">Gelsolin-like domain-containing protein</fullName>
    </recommendedName>
</protein>
<evidence type="ECO:0000313" key="3">
    <source>
        <dbReference type="EMBL" id="KAG2624714.1"/>
    </source>
</evidence>
<feature type="domain" description="Gelsolin-like" evidence="2">
    <location>
        <begin position="309"/>
        <end position="380"/>
    </location>
</feature>
<evidence type="ECO:0000256" key="1">
    <source>
        <dbReference type="ARBA" id="ARBA00022737"/>
    </source>
</evidence>
<accession>A0A8T0UUU7</accession>
<dbReference type="Proteomes" id="UP000823388">
    <property type="component" value="Chromosome 3K"/>
</dbReference>
<dbReference type="SUPFAM" id="SSF55753">
    <property type="entry name" value="Actin depolymerizing proteins"/>
    <property type="match status" value="3"/>
</dbReference>
<reference evidence="3" key="1">
    <citation type="submission" date="2020-05" db="EMBL/GenBank/DDBJ databases">
        <title>WGS assembly of Panicum virgatum.</title>
        <authorList>
            <person name="Lovell J.T."/>
            <person name="Jenkins J."/>
            <person name="Shu S."/>
            <person name="Juenger T.E."/>
            <person name="Schmutz J."/>
        </authorList>
    </citation>
    <scope>NUCLEOTIDE SEQUENCE</scope>
    <source>
        <strain evidence="3">AP13</strain>
    </source>
</reference>
<dbReference type="FunFam" id="3.40.20.10:FF:000001">
    <property type="entry name" value="Gelsolin"/>
    <property type="match status" value="1"/>
</dbReference>
<name>A0A8T0UUU7_PANVG</name>
<dbReference type="InterPro" id="IPR029006">
    <property type="entry name" value="ADF-H/Gelsolin-like_dom_sf"/>
</dbReference>
<proteinExistence type="predicted"/>
<keyword evidence="4" id="KW-1185">Reference proteome</keyword>
<dbReference type="PANTHER" id="PTHR11977:SF25">
    <property type="entry name" value="VILLIN-1"/>
    <property type="match status" value="1"/>
</dbReference>
<evidence type="ECO:0000313" key="4">
    <source>
        <dbReference type="Proteomes" id="UP000823388"/>
    </source>
</evidence>
<dbReference type="EMBL" id="CM029041">
    <property type="protein sequence ID" value="KAG2624714.1"/>
    <property type="molecule type" value="Genomic_DNA"/>
</dbReference>